<protein>
    <recommendedName>
        <fullName evidence="4">THAP-type domain-containing protein</fullName>
    </recommendedName>
</protein>
<evidence type="ECO:0000313" key="2">
    <source>
        <dbReference type="EMBL" id="KAK2555107.1"/>
    </source>
</evidence>
<feature type="coiled-coil region" evidence="1">
    <location>
        <begin position="175"/>
        <end position="223"/>
    </location>
</feature>
<proteinExistence type="predicted"/>
<dbReference type="AlphaFoldDB" id="A0AAD9UZ65"/>
<gene>
    <name evidence="2" type="ORF">P5673_023074</name>
</gene>
<sequence length="275" mass="31897">MVGPLETGANHLLKLPPEKVGSAIEDLVHLFQRDFSVPAVLSISYVIPWGIFFRHRNKPSGFKFYCLPTDFELRKKYDALIRNDNLKVSSIHTRICCEHWEGGQKLCRTHLPSVFPWTESKQPSRVISKASQEAIDKCKRKRKNPNNNDEMFMDIEALEPATHFECATQTDLACICNAQIEVKQLQDERKQLKEENLCMKSELKRITNELKTVKMKLTRLQQQQTKFDINKYAANDSETEFYTGLPNYKMLMFCFDLVQEASGSRKYFASNLWST</sequence>
<reference evidence="2" key="1">
    <citation type="journal article" date="2023" name="G3 (Bethesda)">
        <title>Whole genome assembly and annotation of the endangered Caribbean coral Acropora cervicornis.</title>
        <authorList>
            <person name="Selwyn J.D."/>
            <person name="Vollmer S.V."/>
        </authorList>
    </citation>
    <scope>NUCLEOTIDE SEQUENCE</scope>
    <source>
        <strain evidence="2">K2</strain>
    </source>
</reference>
<dbReference type="EMBL" id="JARQWQ010000064">
    <property type="protein sequence ID" value="KAK2555107.1"/>
    <property type="molecule type" value="Genomic_DNA"/>
</dbReference>
<keyword evidence="1" id="KW-0175">Coiled coil</keyword>
<accession>A0AAD9UZ65</accession>
<name>A0AAD9UZ65_ACRCE</name>
<evidence type="ECO:0008006" key="4">
    <source>
        <dbReference type="Google" id="ProtNLM"/>
    </source>
</evidence>
<dbReference type="Proteomes" id="UP001249851">
    <property type="component" value="Unassembled WGS sequence"/>
</dbReference>
<dbReference type="PANTHER" id="PTHR23080">
    <property type="entry name" value="THAP DOMAIN PROTEIN"/>
    <property type="match status" value="1"/>
</dbReference>
<comment type="caution">
    <text evidence="2">The sequence shown here is derived from an EMBL/GenBank/DDBJ whole genome shotgun (WGS) entry which is preliminary data.</text>
</comment>
<dbReference type="SUPFAM" id="SSF57716">
    <property type="entry name" value="Glucocorticoid receptor-like (DNA-binding domain)"/>
    <property type="match status" value="1"/>
</dbReference>
<evidence type="ECO:0000313" key="3">
    <source>
        <dbReference type="Proteomes" id="UP001249851"/>
    </source>
</evidence>
<reference evidence="2" key="2">
    <citation type="journal article" date="2023" name="Science">
        <title>Genomic signatures of disease resistance in endangered staghorn corals.</title>
        <authorList>
            <person name="Vollmer S.V."/>
            <person name="Selwyn J.D."/>
            <person name="Despard B.A."/>
            <person name="Roesel C.L."/>
        </authorList>
    </citation>
    <scope>NUCLEOTIDE SEQUENCE</scope>
    <source>
        <strain evidence="2">K2</strain>
    </source>
</reference>
<evidence type="ECO:0000256" key="1">
    <source>
        <dbReference type="SAM" id="Coils"/>
    </source>
</evidence>
<organism evidence="2 3">
    <name type="scientific">Acropora cervicornis</name>
    <name type="common">Staghorn coral</name>
    <dbReference type="NCBI Taxonomy" id="6130"/>
    <lineage>
        <taxon>Eukaryota</taxon>
        <taxon>Metazoa</taxon>
        <taxon>Cnidaria</taxon>
        <taxon>Anthozoa</taxon>
        <taxon>Hexacorallia</taxon>
        <taxon>Scleractinia</taxon>
        <taxon>Astrocoeniina</taxon>
        <taxon>Acroporidae</taxon>
        <taxon>Acropora</taxon>
    </lineage>
</organism>
<keyword evidence="3" id="KW-1185">Reference proteome</keyword>